<organism evidence="2 3">
    <name type="scientific">Candidatus Yanofskybacteria bacterium CG10_big_fil_rev_8_21_14_0_10_36_16</name>
    <dbReference type="NCBI Taxonomy" id="1975096"/>
    <lineage>
        <taxon>Bacteria</taxon>
        <taxon>Candidatus Yanofskyibacteriota</taxon>
    </lineage>
</organism>
<feature type="domain" description="Thiolase C-terminal" evidence="1">
    <location>
        <begin position="259"/>
        <end position="391"/>
    </location>
</feature>
<dbReference type="SUPFAM" id="SSF53901">
    <property type="entry name" value="Thiolase-like"/>
    <property type="match status" value="1"/>
</dbReference>
<evidence type="ECO:0000313" key="2">
    <source>
        <dbReference type="EMBL" id="PJE51076.1"/>
    </source>
</evidence>
<dbReference type="CDD" id="cd00829">
    <property type="entry name" value="SCP-x_thiolase"/>
    <property type="match status" value="1"/>
</dbReference>
<dbReference type="InterPro" id="IPR002155">
    <property type="entry name" value="Thiolase"/>
</dbReference>
<dbReference type="AlphaFoldDB" id="A0A2J0Q7L6"/>
<dbReference type="PANTHER" id="PTHR42870:SF2">
    <property type="entry name" value="LIPID-TRANSFER PROTEIN, PUTATIVE-RELATED"/>
    <property type="match status" value="1"/>
</dbReference>
<dbReference type="PANTHER" id="PTHR42870">
    <property type="entry name" value="ACETYL-COA C-ACETYLTRANSFERASE"/>
    <property type="match status" value="1"/>
</dbReference>
<name>A0A2J0Q7L6_9BACT</name>
<accession>A0A2J0Q7L6</accession>
<evidence type="ECO:0000313" key="3">
    <source>
        <dbReference type="Proteomes" id="UP000228496"/>
    </source>
</evidence>
<comment type="caution">
    <text evidence="2">The sequence shown here is derived from an EMBL/GenBank/DDBJ whole genome shotgun (WGS) entry which is preliminary data.</text>
</comment>
<dbReference type="GO" id="GO:0016747">
    <property type="term" value="F:acyltransferase activity, transferring groups other than amino-acyl groups"/>
    <property type="evidence" value="ECO:0007669"/>
    <property type="project" value="InterPro"/>
</dbReference>
<dbReference type="Pfam" id="PF22691">
    <property type="entry name" value="Thiolase_C_1"/>
    <property type="match status" value="1"/>
</dbReference>
<protein>
    <recommendedName>
        <fullName evidence="1">Thiolase C-terminal domain-containing protein</fullName>
    </recommendedName>
</protein>
<sequence>MRETKNSAIIGVGLSKIGKFPETPVTSLMVDAFCNAILNAKSDIREIDALIVCSTLVESNFMTAHRLAYFLGISGQLSSCYTVDVGGAGPVSGLILANDLLVSGRAKNVAVVAGDKVGSLSGRELVLKANSKINHPLYPKDDPSLPVIPILYNSIAQWHMDSYGTTREQLAMVAVLMSIQASRHPNALNRKVLTLDEALSSRKVASVTNVLECARPADGAGAVIVSSEFSALNNPVYVRGCGEGVGCPYPQREIFEDMFSVGRATKIALSDARLRVEDIDWFGIYDCFPICFLKFLEDAGLVPVGLGGQWIEEFYDNYTEMSAPDDFPVNTHGGLLSFGAPWEAPAMFSIIEAVEQIRGVAKGRQVTNPHSALVYGNGGIFTSSSVVILSN</sequence>
<gene>
    <name evidence="2" type="ORF">COV29_02265</name>
</gene>
<dbReference type="InterPro" id="IPR016039">
    <property type="entry name" value="Thiolase-like"/>
</dbReference>
<dbReference type="EMBL" id="PCXQ01000004">
    <property type="protein sequence ID" value="PJE51076.1"/>
    <property type="molecule type" value="Genomic_DNA"/>
</dbReference>
<reference evidence="2 3" key="1">
    <citation type="submission" date="2017-09" db="EMBL/GenBank/DDBJ databases">
        <title>Depth-based differentiation of microbial function through sediment-hosted aquifers and enrichment of novel symbionts in the deep terrestrial subsurface.</title>
        <authorList>
            <person name="Probst A.J."/>
            <person name="Ladd B."/>
            <person name="Jarett J.K."/>
            <person name="Geller-Mcgrath D.E."/>
            <person name="Sieber C.M."/>
            <person name="Emerson J.B."/>
            <person name="Anantharaman K."/>
            <person name="Thomas B.C."/>
            <person name="Malmstrom R."/>
            <person name="Stieglmeier M."/>
            <person name="Klingl A."/>
            <person name="Woyke T."/>
            <person name="Ryan C.M."/>
            <person name="Banfield J.F."/>
        </authorList>
    </citation>
    <scope>NUCLEOTIDE SEQUENCE [LARGE SCALE GENOMIC DNA]</scope>
    <source>
        <strain evidence="2">CG10_big_fil_rev_8_21_14_0_10_36_16</strain>
    </source>
</reference>
<dbReference type="Proteomes" id="UP000228496">
    <property type="component" value="Unassembled WGS sequence"/>
</dbReference>
<dbReference type="Gene3D" id="3.40.47.10">
    <property type="match status" value="1"/>
</dbReference>
<evidence type="ECO:0000259" key="1">
    <source>
        <dbReference type="Pfam" id="PF22691"/>
    </source>
</evidence>
<dbReference type="InterPro" id="IPR055140">
    <property type="entry name" value="Thiolase_C_2"/>
</dbReference>
<dbReference type="PIRSF" id="PIRSF000429">
    <property type="entry name" value="Ac-CoA_Ac_transf"/>
    <property type="match status" value="1"/>
</dbReference>
<proteinExistence type="predicted"/>